<feature type="non-terminal residue" evidence="1">
    <location>
        <position position="1"/>
    </location>
</feature>
<evidence type="ECO:0000313" key="1">
    <source>
        <dbReference type="EMBL" id="KAF1550969.1"/>
    </source>
</evidence>
<dbReference type="AlphaFoldDB" id="A0A8J4KAH4"/>
<organism evidence="1 2">
    <name type="scientific">Eudyptula minor</name>
    <name type="common">Little blue penguin</name>
    <name type="synonym">Aptenodytes minor</name>
    <dbReference type="NCBI Taxonomy" id="37083"/>
    <lineage>
        <taxon>Eukaryota</taxon>
        <taxon>Metazoa</taxon>
        <taxon>Chordata</taxon>
        <taxon>Craniata</taxon>
        <taxon>Vertebrata</taxon>
        <taxon>Euteleostomi</taxon>
        <taxon>Archelosauria</taxon>
        <taxon>Archosauria</taxon>
        <taxon>Dinosauria</taxon>
        <taxon>Saurischia</taxon>
        <taxon>Theropoda</taxon>
        <taxon>Coelurosauria</taxon>
        <taxon>Aves</taxon>
        <taxon>Neognathae</taxon>
        <taxon>Neoaves</taxon>
        <taxon>Aequornithes</taxon>
        <taxon>Sphenisciformes</taxon>
        <taxon>Spheniscidae</taxon>
        <taxon>Eudyptula</taxon>
    </lineage>
</organism>
<gene>
    <name evidence="1" type="ORF">FQV19_0015991</name>
</gene>
<reference evidence="1" key="1">
    <citation type="journal article" date="2019" name="Gigascience">
        <title>High-coverage genomes to elucidate the evolution of penguins.</title>
        <authorList>
            <person name="Pan H."/>
            <person name="Cole T.L."/>
            <person name="Bi X."/>
            <person name="Fang M."/>
            <person name="Zhou C."/>
            <person name="Yang Z."/>
            <person name="Ksepka D.T."/>
            <person name="Hart T."/>
            <person name="Bouzat J.L."/>
            <person name="Argilla L.S."/>
            <person name="Bertelsen M.F."/>
            <person name="Boersma P.D."/>
            <person name="Bost C.A."/>
            <person name="Cherel Y."/>
            <person name="Dann P."/>
            <person name="Fiddaman S.R."/>
            <person name="Howard P."/>
            <person name="Labuschagne K."/>
            <person name="Mattern T."/>
            <person name="Miller G."/>
            <person name="Parker P."/>
            <person name="Phillips R.A."/>
            <person name="Quillfeldt P."/>
            <person name="Ryan P.G."/>
            <person name="Taylor H."/>
            <person name="Thompson D.R."/>
            <person name="Young M.J."/>
            <person name="Ellegaard M.R."/>
            <person name="Gilbert M.T.P."/>
            <person name="Sinding M.S."/>
            <person name="Pacheco G."/>
            <person name="Shepherd L.D."/>
            <person name="Tennyson A.J.D."/>
            <person name="Grosser S."/>
            <person name="Kay E."/>
            <person name="Nupen L.J."/>
            <person name="Ellenberg U."/>
            <person name="Houston D.M."/>
            <person name="Reeve A.H."/>
            <person name="Johnson K."/>
            <person name="Masello J.F."/>
            <person name="Stracke T."/>
            <person name="McKinlay B."/>
            <person name="Borboroglu P.G."/>
            <person name="Zhang D.X."/>
            <person name="Zhang G."/>
        </authorList>
    </citation>
    <scope>NUCLEOTIDE SEQUENCE</scope>
    <source>
        <strain evidence="1">Gonzo</strain>
    </source>
</reference>
<dbReference type="InterPro" id="IPR013783">
    <property type="entry name" value="Ig-like_fold"/>
</dbReference>
<protein>
    <recommendedName>
        <fullName evidence="3">Immunoglobulin V-set domain-containing protein</fullName>
    </recommendedName>
</protein>
<name>A0A8J4KAH4_EUDMI</name>
<dbReference type="InterPro" id="IPR036179">
    <property type="entry name" value="Ig-like_dom_sf"/>
</dbReference>
<accession>A0A8J4KAH4</accession>
<dbReference type="EMBL" id="VULC01003828">
    <property type="protein sequence ID" value="KAF1550969.1"/>
    <property type="molecule type" value="Genomic_DNA"/>
</dbReference>
<sequence>ILTAEKSEVTSLSTGPFSGRAVFQQETLSLRISPVSTADSGVYKAEFEDTSGVFTTLCFRVSVWGE</sequence>
<proteinExistence type="predicted"/>
<comment type="caution">
    <text evidence="1">The sequence shown here is derived from an EMBL/GenBank/DDBJ whole genome shotgun (WGS) entry which is preliminary data.</text>
</comment>
<dbReference type="Proteomes" id="UP000782854">
    <property type="component" value="Unassembled WGS sequence"/>
</dbReference>
<dbReference type="SUPFAM" id="SSF48726">
    <property type="entry name" value="Immunoglobulin"/>
    <property type="match status" value="1"/>
</dbReference>
<keyword evidence="2" id="KW-1185">Reference proteome</keyword>
<evidence type="ECO:0000313" key="2">
    <source>
        <dbReference type="Proteomes" id="UP000782854"/>
    </source>
</evidence>
<evidence type="ECO:0008006" key="3">
    <source>
        <dbReference type="Google" id="ProtNLM"/>
    </source>
</evidence>
<dbReference type="OrthoDB" id="9835793at2759"/>
<dbReference type="Gene3D" id="2.60.40.10">
    <property type="entry name" value="Immunoglobulins"/>
    <property type="match status" value="1"/>
</dbReference>
<feature type="non-terminal residue" evidence="1">
    <location>
        <position position="66"/>
    </location>
</feature>